<evidence type="ECO:0000256" key="1">
    <source>
        <dbReference type="ARBA" id="ARBA00009370"/>
    </source>
</evidence>
<evidence type="ECO:0000313" key="6">
    <source>
        <dbReference type="Proteomes" id="UP001177212"/>
    </source>
</evidence>
<dbReference type="CDD" id="cd06530">
    <property type="entry name" value="S26_SPase_I"/>
    <property type="match status" value="1"/>
</dbReference>
<dbReference type="InterPro" id="IPR000223">
    <property type="entry name" value="Pept_S26A_signal_pept_1"/>
</dbReference>
<comment type="similarity">
    <text evidence="1 3">Belongs to the peptidase S26 family.</text>
</comment>
<organism evidence="5 6">
    <name type="scientific">Pseudoalteromonas marina</name>
    <dbReference type="NCBI Taxonomy" id="267375"/>
    <lineage>
        <taxon>Bacteria</taxon>
        <taxon>Pseudomonadati</taxon>
        <taxon>Pseudomonadota</taxon>
        <taxon>Gammaproteobacteria</taxon>
        <taxon>Alteromonadales</taxon>
        <taxon>Pseudoalteromonadaceae</taxon>
        <taxon>Pseudoalteromonas</taxon>
    </lineage>
</organism>
<sequence>MSVKSLFAYTATLLLVLSLKSVVFDYHKVPSESMEPNIEVGGAVFVNKLAYGLRAPFSDTYLLRWGEPSPADIVILSSPVGGFNNWVKRIVGVQGSSFDIQDGNIFINGYQLECTDLYYSGDNKGLCLERLGPFSYIVNWESIGASKYPFESIVVPKDHVFVLGDNRNHTAVSSPVHIDTVLGEVLYVSLGKYTLYFTLIYSVFVFAVYFILLGFLNRIIRSK</sequence>
<reference evidence="5" key="1">
    <citation type="submission" date="2023-07" db="EMBL/GenBank/DDBJ databases">
        <title>Genome content predicts the carbon catabolic preferences of heterotrophic bacteria.</title>
        <authorList>
            <person name="Gralka M."/>
        </authorList>
    </citation>
    <scope>NUCLEOTIDE SEQUENCE</scope>
    <source>
        <strain evidence="5">4G09</strain>
    </source>
</reference>
<keyword evidence="3 5" id="KW-0378">Hydrolase</keyword>
<comment type="caution">
    <text evidence="3">Lacks conserved residue(s) required for the propagation of feature annotation.</text>
</comment>
<dbReference type="PANTHER" id="PTHR43390">
    <property type="entry name" value="SIGNAL PEPTIDASE I"/>
    <property type="match status" value="1"/>
</dbReference>
<dbReference type="EMBL" id="JAUYVT010000014">
    <property type="protein sequence ID" value="MDP2565873.1"/>
    <property type="molecule type" value="Genomic_DNA"/>
</dbReference>
<dbReference type="PANTHER" id="PTHR43390:SF1">
    <property type="entry name" value="CHLOROPLAST PROCESSING PEPTIDASE"/>
    <property type="match status" value="1"/>
</dbReference>
<dbReference type="InterPro" id="IPR019533">
    <property type="entry name" value="Peptidase_S26"/>
</dbReference>
<dbReference type="GO" id="GO:0009003">
    <property type="term" value="F:signal peptidase activity"/>
    <property type="evidence" value="ECO:0007669"/>
    <property type="project" value="UniProtKB-EC"/>
</dbReference>
<dbReference type="PRINTS" id="PR00727">
    <property type="entry name" value="LEADERPTASE"/>
</dbReference>
<dbReference type="Proteomes" id="UP001177212">
    <property type="component" value="Unassembled WGS sequence"/>
</dbReference>
<evidence type="ECO:0000313" key="5">
    <source>
        <dbReference type="EMBL" id="MDP2565873.1"/>
    </source>
</evidence>
<feature type="domain" description="Peptidase S26" evidence="4">
    <location>
        <begin position="7"/>
        <end position="184"/>
    </location>
</feature>
<keyword evidence="3" id="KW-1133">Transmembrane helix</keyword>
<keyword evidence="3" id="KW-0645">Protease</keyword>
<dbReference type="NCBIfam" id="TIGR02227">
    <property type="entry name" value="sigpep_I_bact"/>
    <property type="match status" value="1"/>
</dbReference>
<gene>
    <name evidence="5" type="primary">lepB</name>
    <name evidence="5" type="ORF">Q8W34_14595</name>
</gene>
<comment type="caution">
    <text evidence="5">The sequence shown here is derived from an EMBL/GenBank/DDBJ whole genome shotgun (WGS) entry which is preliminary data.</text>
</comment>
<comment type="subcellular location">
    <subcellularLocation>
        <location evidence="3">Membrane</location>
        <topology evidence="3">Multi-pass membrane protein</topology>
    </subcellularLocation>
</comment>
<accession>A0ABT9FGF8</accession>
<proteinExistence type="inferred from homology"/>
<comment type="catalytic activity">
    <reaction evidence="3">
        <text>Cleavage of hydrophobic, N-terminal signal or leader sequences from secreted and periplasmic proteins.</text>
        <dbReference type="EC" id="3.4.21.89"/>
    </reaction>
</comment>
<feature type="transmembrane region" description="Helical" evidence="3">
    <location>
        <begin position="195"/>
        <end position="216"/>
    </location>
</feature>
<evidence type="ECO:0000256" key="2">
    <source>
        <dbReference type="ARBA" id="ARBA00019232"/>
    </source>
</evidence>
<dbReference type="InterPro" id="IPR036286">
    <property type="entry name" value="LexA/Signal_pep-like_sf"/>
</dbReference>
<dbReference type="EC" id="3.4.21.89" evidence="3"/>
<evidence type="ECO:0000259" key="4">
    <source>
        <dbReference type="Pfam" id="PF10502"/>
    </source>
</evidence>
<keyword evidence="6" id="KW-1185">Reference proteome</keyword>
<evidence type="ECO:0000256" key="3">
    <source>
        <dbReference type="RuleBase" id="RU362042"/>
    </source>
</evidence>
<protein>
    <recommendedName>
        <fullName evidence="2 3">Signal peptidase I</fullName>
        <ecNumber evidence="3">3.4.21.89</ecNumber>
    </recommendedName>
</protein>
<dbReference type="RefSeq" id="WP_305472649.1">
    <property type="nucleotide sequence ID" value="NZ_JAUYVT010000014.1"/>
</dbReference>
<dbReference type="Gene3D" id="2.10.109.10">
    <property type="entry name" value="Umud Fragment, subunit A"/>
    <property type="match status" value="1"/>
</dbReference>
<keyword evidence="3" id="KW-0812">Transmembrane</keyword>
<dbReference type="Pfam" id="PF10502">
    <property type="entry name" value="Peptidase_S26"/>
    <property type="match status" value="1"/>
</dbReference>
<dbReference type="SUPFAM" id="SSF51306">
    <property type="entry name" value="LexA/Signal peptidase"/>
    <property type="match status" value="1"/>
</dbReference>
<keyword evidence="3" id="KW-0472">Membrane</keyword>
<name>A0ABT9FGF8_9GAMM</name>